<organism evidence="2 3">
    <name type="scientific">Colletotrichum musicola</name>
    <dbReference type="NCBI Taxonomy" id="2175873"/>
    <lineage>
        <taxon>Eukaryota</taxon>
        <taxon>Fungi</taxon>
        <taxon>Dikarya</taxon>
        <taxon>Ascomycota</taxon>
        <taxon>Pezizomycotina</taxon>
        <taxon>Sordariomycetes</taxon>
        <taxon>Hypocreomycetidae</taxon>
        <taxon>Glomerellales</taxon>
        <taxon>Glomerellaceae</taxon>
        <taxon>Colletotrichum</taxon>
        <taxon>Colletotrichum orchidearum species complex</taxon>
    </lineage>
</organism>
<dbReference type="EMBL" id="WIGM01001162">
    <property type="protein sequence ID" value="KAF6803975.1"/>
    <property type="molecule type" value="Genomic_DNA"/>
</dbReference>
<protein>
    <submittedName>
        <fullName evidence="2">DNA repair and recombination protein</fullName>
    </submittedName>
</protein>
<name>A0A8H6MPZ7_9PEZI</name>
<evidence type="ECO:0000313" key="3">
    <source>
        <dbReference type="Proteomes" id="UP000639643"/>
    </source>
</evidence>
<evidence type="ECO:0000313" key="2">
    <source>
        <dbReference type="EMBL" id="KAF6803975.1"/>
    </source>
</evidence>
<dbReference type="Proteomes" id="UP000639643">
    <property type="component" value="Unassembled WGS sequence"/>
</dbReference>
<accession>A0A8H6MPZ7</accession>
<evidence type="ECO:0000256" key="1">
    <source>
        <dbReference type="SAM" id="MobiDB-lite"/>
    </source>
</evidence>
<proteinExistence type="predicted"/>
<gene>
    <name evidence="2" type="ORF">CMUS01_14961</name>
</gene>
<feature type="compositionally biased region" description="Polar residues" evidence="1">
    <location>
        <begin position="276"/>
        <end position="292"/>
    </location>
</feature>
<keyword evidence="3" id="KW-1185">Reference proteome</keyword>
<dbReference type="AlphaFoldDB" id="A0A8H6MPZ7"/>
<dbReference type="OrthoDB" id="4840680at2759"/>
<sequence>MPRGSPRGTTESKFDFSSDRRAIIPLNRHRWDLTLHAALAYSAETGRRLSLYLSAHSWDSRIPSAAERVSALLLGDSSDLSVPGMFPYVKGMPEVVNENTYMGLKVVNGAEFTAIDIVHPPGLRQIAISDRVSVFLGPPSGIILQSDATQGITFPYMPPNTIMLPAKGVRLNEARYGKVLRAGSAGKGRFGLFRTGLPCTPGFALTDYKAQGRTISKTLLGLYGRKPTRTTGEPGKCETPLNVAHFMEARMPDELVRGIQRLRGLSKETVARLEQGETNGQGTAASQTPRSD</sequence>
<comment type="caution">
    <text evidence="2">The sequence shown here is derived from an EMBL/GenBank/DDBJ whole genome shotgun (WGS) entry which is preliminary data.</text>
</comment>
<reference evidence="2" key="1">
    <citation type="journal article" date="2020" name="Phytopathology">
        <title>Genome Sequence Resources of Colletotrichum truncatum, C. plurivorum, C. musicola, and C. sojae: Four Species Pathogenic to Soybean (Glycine max).</title>
        <authorList>
            <person name="Rogerio F."/>
            <person name="Boufleur T.R."/>
            <person name="Ciampi-Guillardi M."/>
            <person name="Sukno S.A."/>
            <person name="Thon M.R."/>
            <person name="Massola Junior N.S."/>
            <person name="Baroncelli R."/>
        </authorList>
    </citation>
    <scope>NUCLEOTIDE SEQUENCE</scope>
    <source>
        <strain evidence="2">LFN0074</strain>
    </source>
</reference>
<feature type="region of interest" description="Disordered" evidence="1">
    <location>
        <begin position="270"/>
        <end position="292"/>
    </location>
</feature>